<dbReference type="AlphaFoldDB" id="A0A2T3G5Z1"/>
<gene>
    <name evidence="6" type="ORF">C7U54_02030</name>
    <name evidence="5" type="ORF">NE542_12160</name>
</gene>
<dbReference type="RefSeq" id="WP_107029139.1">
    <property type="nucleotide sequence ID" value="NZ_JADPGG010000007.1"/>
</dbReference>
<dbReference type="GO" id="GO:0051536">
    <property type="term" value="F:iron-sulfur cluster binding"/>
    <property type="evidence" value="ECO:0007669"/>
    <property type="project" value="UniProtKB-KW"/>
</dbReference>
<dbReference type="GO" id="GO:0016491">
    <property type="term" value="F:oxidoreductase activity"/>
    <property type="evidence" value="ECO:0007669"/>
    <property type="project" value="InterPro"/>
</dbReference>
<dbReference type="InterPro" id="IPR020471">
    <property type="entry name" value="AKR"/>
</dbReference>
<name>A0A2T3G5Z1_9FIRM</name>
<evidence type="ECO:0000313" key="7">
    <source>
        <dbReference type="Proteomes" id="UP000240974"/>
    </source>
</evidence>
<sequence length="368" mass="42213">MLSNSKLGFGLMRLPKDKNGTIIQEKVNTMVDAFMKSGFTYFDTAYAYAGSEKAMKKALVERYPREAYTIADKLPAWKLKDENDVQRIFEESLSLSGVDYFDFYLLHSIEKKHYLTYEKYHCFDFIKEMKKQGKIKNIGFSFHDTPEFLDQVLTEHPEVDFVQLQLNYLDWNNGVIQSKKNLEIARKHHKPVVVMEPIKGGTLASFSEDIEQIYKNYDSSKSIASWALRFIASKEGVMTILSGMSTLEQMNDNLATMSNFVPLNNEEYKLVDQVTKTVLSKPTIPCTGCRYCTPGCPLNIQIPDLFTAYNSQILYGESSRYQTWYQDHTSDDHAKANQCLKCGQCEGVCPQHLKIISLLKEVSNVFDK</sequence>
<keyword evidence="2" id="KW-0408">Iron</keyword>
<dbReference type="Proteomes" id="UP001204814">
    <property type="component" value="Unassembled WGS sequence"/>
</dbReference>
<dbReference type="Gene3D" id="3.30.70.20">
    <property type="match status" value="1"/>
</dbReference>
<evidence type="ECO:0000313" key="6">
    <source>
        <dbReference type="EMBL" id="PST42943.1"/>
    </source>
</evidence>
<dbReference type="CDD" id="cd19096">
    <property type="entry name" value="AKR_Fe-S_oxidoreductase"/>
    <property type="match status" value="1"/>
</dbReference>
<dbReference type="InterPro" id="IPR036812">
    <property type="entry name" value="NAD(P)_OxRdtase_dom_sf"/>
</dbReference>
<reference evidence="6 7" key="1">
    <citation type="journal article" date="2019" name="Int. J. Syst. Evol. Microbiol.">
        <title>Faecalibacillus intestinalis gen. nov., sp. nov. and Faecalibacillus faecis sp. nov., isolated from human faeces.</title>
        <authorList>
            <person name="Seo B."/>
            <person name="Jeon K."/>
            <person name="Baek I."/>
            <person name="Lee Y.M."/>
            <person name="Baek K."/>
            <person name="Ko G."/>
        </authorList>
    </citation>
    <scope>NUCLEOTIDE SEQUENCE [LARGE SCALE GENOMIC DNA]</scope>
    <source>
        <strain evidence="6 7">SNUG30099</strain>
    </source>
</reference>
<dbReference type="SUPFAM" id="SSF51430">
    <property type="entry name" value="NAD(P)-linked oxidoreductase"/>
    <property type="match status" value="1"/>
</dbReference>
<proteinExistence type="predicted"/>
<dbReference type="PROSITE" id="PS00198">
    <property type="entry name" value="4FE4S_FER_1"/>
    <property type="match status" value="1"/>
</dbReference>
<dbReference type="Proteomes" id="UP000240974">
    <property type="component" value="Unassembled WGS sequence"/>
</dbReference>
<evidence type="ECO:0000259" key="4">
    <source>
        <dbReference type="PROSITE" id="PS51379"/>
    </source>
</evidence>
<dbReference type="InterPro" id="IPR053135">
    <property type="entry name" value="AKR2_Oxidoreductase"/>
</dbReference>
<dbReference type="InterPro" id="IPR017900">
    <property type="entry name" value="4Fe4S_Fe_S_CS"/>
</dbReference>
<dbReference type="Gene3D" id="3.20.20.100">
    <property type="entry name" value="NADP-dependent oxidoreductase domain"/>
    <property type="match status" value="1"/>
</dbReference>
<keyword evidence="3" id="KW-0411">Iron-sulfur</keyword>
<protein>
    <submittedName>
        <fullName evidence="5">Aldo/keto reductase</fullName>
    </submittedName>
    <submittedName>
        <fullName evidence="6">Fe-S oxidoreductase</fullName>
    </submittedName>
</protein>
<feature type="domain" description="4Fe-4S ferredoxin-type" evidence="4">
    <location>
        <begin position="276"/>
        <end position="305"/>
    </location>
</feature>
<reference evidence="5" key="2">
    <citation type="submission" date="2022-06" db="EMBL/GenBank/DDBJ databases">
        <title>Isolation of gut microbiota from human fecal samples.</title>
        <authorList>
            <person name="Pamer E.G."/>
            <person name="Barat B."/>
            <person name="Waligurski E."/>
            <person name="Medina S."/>
            <person name="Paddock L."/>
            <person name="Mostad J."/>
        </authorList>
    </citation>
    <scope>NUCLEOTIDE SEQUENCE</scope>
    <source>
        <strain evidence="5">DFI.6.24</strain>
    </source>
</reference>
<dbReference type="PANTHER" id="PTHR43312:SF2">
    <property type="entry name" value="OXIDOREDUCTASE"/>
    <property type="match status" value="1"/>
</dbReference>
<evidence type="ECO:0000313" key="5">
    <source>
        <dbReference type="EMBL" id="MCQ5062569.1"/>
    </source>
</evidence>
<accession>A0A2T3G5Z1</accession>
<dbReference type="Pfam" id="PF00248">
    <property type="entry name" value="Aldo_ket_red"/>
    <property type="match status" value="1"/>
</dbReference>
<feature type="domain" description="4Fe-4S ferredoxin-type" evidence="4">
    <location>
        <begin position="330"/>
        <end position="361"/>
    </location>
</feature>
<evidence type="ECO:0000256" key="1">
    <source>
        <dbReference type="ARBA" id="ARBA00022723"/>
    </source>
</evidence>
<keyword evidence="7" id="KW-1185">Reference proteome</keyword>
<evidence type="ECO:0000256" key="3">
    <source>
        <dbReference type="ARBA" id="ARBA00023014"/>
    </source>
</evidence>
<dbReference type="EMBL" id="JANGBO010000015">
    <property type="protein sequence ID" value="MCQ5062569.1"/>
    <property type="molecule type" value="Genomic_DNA"/>
</dbReference>
<dbReference type="SUPFAM" id="SSF46548">
    <property type="entry name" value="alpha-helical ferredoxin"/>
    <property type="match status" value="1"/>
</dbReference>
<dbReference type="InterPro" id="IPR023210">
    <property type="entry name" value="NADP_OxRdtase_dom"/>
</dbReference>
<evidence type="ECO:0000256" key="2">
    <source>
        <dbReference type="ARBA" id="ARBA00023004"/>
    </source>
</evidence>
<dbReference type="InterPro" id="IPR017896">
    <property type="entry name" value="4Fe4S_Fe-S-bd"/>
</dbReference>
<dbReference type="Pfam" id="PF13534">
    <property type="entry name" value="Fer4_17"/>
    <property type="match status" value="1"/>
</dbReference>
<comment type="caution">
    <text evidence="6">The sequence shown here is derived from an EMBL/GenBank/DDBJ whole genome shotgun (WGS) entry which is preliminary data.</text>
</comment>
<dbReference type="PROSITE" id="PS51379">
    <property type="entry name" value="4FE4S_FER_2"/>
    <property type="match status" value="2"/>
</dbReference>
<dbReference type="PANTHER" id="PTHR43312">
    <property type="entry name" value="D-THREO-ALDOSE 1-DEHYDROGENASE"/>
    <property type="match status" value="1"/>
</dbReference>
<dbReference type="PRINTS" id="PR00069">
    <property type="entry name" value="ALDKETRDTASE"/>
</dbReference>
<dbReference type="GO" id="GO:0046872">
    <property type="term" value="F:metal ion binding"/>
    <property type="evidence" value="ECO:0007669"/>
    <property type="project" value="UniProtKB-KW"/>
</dbReference>
<keyword evidence="1" id="KW-0479">Metal-binding</keyword>
<dbReference type="EMBL" id="PYLQ01000002">
    <property type="protein sequence ID" value="PST42943.1"/>
    <property type="molecule type" value="Genomic_DNA"/>
</dbReference>
<organism evidence="6 7">
    <name type="scientific">Faecalibacillus intestinalis</name>
    <dbReference type="NCBI Taxonomy" id="1982626"/>
    <lineage>
        <taxon>Bacteria</taxon>
        <taxon>Bacillati</taxon>
        <taxon>Bacillota</taxon>
        <taxon>Erysipelotrichia</taxon>
        <taxon>Erysipelotrichales</taxon>
        <taxon>Coprobacillaceae</taxon>
        <taxon>Faecalibacillus</taxon>
    </lineage>
</organism>